<dbReference type="EMBL" id="JBHFPV010000005">
    <property type="protein sequence ID" value="MFH6604915.1"/>
    <property type="molecule type" value="Genomic_DNA"/>
</dbReference>
<reference evidence="1" key="1">
    <citation type="submission" date="2024-09" db="EMBL/GenBank/DDBJ databases">
        <authorList>
            <person name="Liu J."/>
        </authorList>
    </citation>
    <scope>NUCLEOTIDE SEQUENCE</scope>
    <source>
        <strain evidence="1">NBU2967</strain>
    </source>
</reference>
<evidence type="ECO:0000313" key="1">
    <source>
        <dbReference type="EMBL" id="MFH6604915.1"/>
    </source>
</evidence>
<sequence>MMDELELLKKDWQKKEAYLPKLSHAEIHKMIWKKSSSIVKWILIISILEFLLPHLLYLLPSAKTSWAIYESLGMSNYIIGLTVVQYVIVFYFIAQFYKRYKEISVLEDAKKLMRKIIKTRASVKYYIIFSLSLLFFAFVSAAFAIYISEDLSVLFDSMHTEVPQNVSPERLKRSFIWSVLILGFCFTAFIGGIYFLLYGRLLRKLKKNYNELEQIEV</sequence>
<organism evidence="1 2">
    <name type="scientific">Meishania litoralis</name>
    <dbReference type="NCBI Taxonomy" id="3434685"/>
    <lineage>
        <taxon>Bacteria</taxon>
        <taxon>Pseudomonadati</taxon>
        <taxon>Bacteroidota</taxon>
        <taxon>Flavobacteriia</taxon>
        <taxon>Flavobacteriales</taxon>
        <taxon>Flavobacteriaceae</taxon>
        <taxon>Meishania</taxon>
    </lineage>
</organism>
<accession>A0ACC7LPE9</accession>
<keyword evidence="2" id="KW-1185">Reference proteome</keyword>
<gene>
    <name evidence="1" type="ORF">ACEZ3G_15625</name>
</gene>
<proteinExistence type="predicted"/>
<comment type="caution">
    <text evidence="1">The sequence shown here is derived from an EMBL/GenBank/DDBJ whole genome shotgun (WGS) entry which is preliminary data.</text>
</comment>
<protein>
    <submittedName>
        <fullName evidence="1">Uncharacterized protein</fullName>
    </submittedName>
</protein>
<name>A0ACC7LPE9_9FLAO</name>
<dbReference type="Proteomes" id="UP001595191">
    <property type="component" value="Unassembled WGS sequence"/>
</dbReference>
<evidence type="ECO:0000313" key="2">
    <source>
        <dbReference type="Proteomes" id="UP001595191"/>
    </source>
</evidence>